<dbReference type="Pfam" id="PF00175">
    <property type="entry name" value="NAD_binding_1"/>
    <property type="match status" value="1"/>
</dbReference>
<sequence>MSYEFLGKKISGTFTVPSGILTTDLKVLENVAETIPEIGVLTTKSIGLETREGNREPIITQYAPGCFMNAVGLTNPGAEVFAEGLKNLNLPKDRFLLTSIFGGNKDEFVKVAKILAPYSDGLELNLSCPHAKGYGMAIGQDPEMVYEITKAVKEAVDIPVIPKLTPNAPNIGEIAGKAKEAGADAICAINTVGPGYYSVEDNPILTNKVGGMSGRGILPIGLKCVKEIKEAVSLPIIACGGISTAHDIRAYEKNGGNIFGIGSAIAGFGMDGLKKYFSLLLRDLENETNEAEKLLKKDLDMSFEGYKVAENKKLAEDLYLITFDGSIDIKAGQFVFAWIPGTGEKPFSVLNNNPLTLIIHKKGCFTEKLTSLAKGDQVYFRGPYGREIRIPKTKNIIVSGGCGLGALYQIVKESEDAEVFIGGRDKDHIFYVDELKKVAKVHVSTDDGSWGYKGVITELLKEELAKMKGQNLTFYNAGPRIMVEKAVDVEREYAGPERILSSIDYITKCGIGICGSCATEKGKRMCVDGPFFAEEK</sequence>
<evidence type="ECO:0000313" key="3">
    <source>
        <dbReference type="EMBL" id="RJO62309.1"/>
    </source>
</evidence>
<dbReference type="SUPFAM" id="SSF51395">
    <property type="entry name" value="FMN-linked oxidoreductases"/>
    <property type="match status" value="1"/>
</dbReference>
<feature type="domain" description="FAD-binding FR-type" evidence="2">
    <location>
        <begin position="301"/>
        <end position="390"/>
    </location>
</feature>
<evidence type="ECO:0000256" key="1">
    <source>
        <dbReference type="ARBA" id="ARBA00023002"/>
    </source>
</evidence>
<accession>A0A419DGP5</accession>
<evidence type="ECO:0000259" key="2">
    <source>
        <dbReference type="PROSITE" id="PS51384"/>
    </source>
</evidence>
<dbReference type="AlphaFoldDB" id="A0A419DGP5"/>
<dbReference type="SUPFAM" id="SSF52343">
    <property type="entry name" value="Ferredoxin reductase-like, C-terminal NADP-linked domain"/>
    <property type="match status" value="1"/>
</dbReference>
<dbReference type="Proteomes" id="UP000285655">
    <property type="component" value="Unassembled WGS sequence"/>
</dbReference>
<name>A0A419DGP5_9BACT</name>
<dbReference type="PANTHER" id="PTHR43513:SF3">
    <property type="entry name" value="DIHYDROOROTATE DEHYDROGENASE B (NAD(+)), ELECTRON TRANSFER SUBUNIT-RELATED"/>
    <property type="match status" value="1"/>
</dbReference>
<dbReference type="InterPro" id="IPR017927">
    <property type="entry name" value="FAD-bd_FR_type"/>
</dbReference>
<dbReference type="InterPro" id="IPR050353">
    <property type="entry name" value="PyrK_electron_transfer"/>
</dbReference>
<dbReference type="InterPro" id="IPR006058">
    <property type="entry name" value="2Fe2S_fd_BS"/>
</dbReference>
<dbReference type="GO" id="GO:0005737">
    <property type="term" value="C:cytoplasm"/>
    <property type="evidence" value="ECO:0007669"/>
    <property type="project" value="InterPro"/>
</dbReference>
<dbReference type="InterPro" id="IPR019480">
    <property type="entry name" value="Dihydroorotate_DH_Fe-S-bd"/>
</dbReference>
<dbReference type="Pfam" id="PF01180">
    <property type="entry name" value="DHO_dh"/>
    <property type="match status" value="1"/>
</dbReference>
<dbReference type="Pfam" id="PF10418">
    <property type="entry name" value="DHODB_Fe-S_bind"/>
    <property type="match status" value="1"/>
</dbReference>
<dbReference type="InterPro" id="IPR013785">
    <property type="entry name" value="Aldolase_TIM"/>
</dbReference>
<dbReference type="InterPro" id="IPR001433">
    <property type="entry name" value="OxRdtase_FAD/NAD-bd"/>
</dbReference>
<dbReference type="GO" id="GO:0016627">
    <property type="term" value="F:oxidoreductase activity, acting on the CH-CH group of donors"/>
    <property type="evidence" value="ECO:0007669"/>
    <property type="project" value="InterPro"/>
</dbReference>
<reference evidence="3 4" key="1">
    <citation type="journal article" date="2017" name="ISME J.">
        <title>Energy and carbon metabolisms in a deep terrestrial subsurface fluid microbial community.</title>
        <authorList>
            <person name="Momper L."/>
            <person name="Jungbluth S.P."/>
            <person name="Lee M.D."/>
            <person name="Amend J.P."/>
        </authorList>
    </citation>
    <scope>NUCLEOTIDE SEQUENCE [LARGE SCALE GENOMIC DNA]</scope>
    <source>
        <strain evidence="3">SURF_29</strain>
    </source>
</reference>
<dbReference type="InterPro" id="IPR005720">
    <property type="entry name" value="Dihydroorotate_DH_cat"/>
</dbReference>
<dbReference type="SUPFAM" id="SSF63380">
    <property type="entry name" value="Riboflavin synthase domain-like"/>
    <property type="match status" value="1"/>
</dbReference>
<dbReference type="InterPro" id="IPR017938">
    <property type="entry name" value="Riboflavin_synthase-like_b-brl"/>
</dbReference>
<dbReference type="GO" id="GO:0051537">
    <property type="term" value="F:2 iron, 2 sulfur cluster binding"/>
    <property type="evidence" value="ECO:0007669"/>
    <property type="project" value="InterPro"/>
</dbReference>
<dbReference type="PROSITE" id="PS00197">
    <property type="entry name" value="2FE2S_FER_1"/>
    <property type="match status" value="1"/>
</dbReference>
<proteinExistence type="predicted"/>
<dbReference type="Gene3D" id="2.40.30.10">
    <property type="entry name" value="Translation factors"/>
    <property type="match status" value="1"/>
</dbReference>
<keyword evidence="1" id="KW-0560">Oxidoreductase</keyword>
<dbReference type="Gene3D" id="3.40.50.80">
    <property type="entry name" value="Nucleotide-binding domain of ferredoxin-NADP reductase (FNR) module"/>
    <property type="match status" value="1"/>
</dbReference>
<comment type="caution">
    <text evidence="3">The sequence shown here is derived from an EMBL/GenBank/DDBJ whole genome shotgun (WGS) entry which is preliminary data.</text>
</comment>
<protein>
    <submittedName>
        <fullName evidence="3">Dihydroorotate dehydrogenase</fullName>
    </submittedName>
</protein>
<dbReference type="EMBL" id="QZJW01000002">
    <property type="protein sequence ID" value="RJO62309.1"/>
    <property type="molecule type" value="Genomic_DNA"/>
</dbReference>
<dbReference type="PROSITE" id="PS51384">
    <property type="entry name" value="FAD_FR"/>
    <property type="match status" value="1"/>
</dbReference>
<gene>
    <name evidence="3" type="ORF">C4544_00485</name>
</gene>
<dbReference type="InterPro" id="IPR039261">
    <property type="entry name" value="FNR_nucleotide-bd"/>
</dbReference>
<evidence type="ECO:0000313" key="4">
    <source>
        <dbReference type="Proteomes" id="UP000285655"/>
    </source>
</evidence>
<dbReference type="Gene3D" id="3.20.20.70">
    <property type="entry name" value="Aldolase class I"/>
    <property type="match status" value="1"/>
</dbReference>
<dbReference type="PANTHER" id="PTHR43513">
    <property type="entry name" value="DIHYDROOROTATE DEHYDROGENASE B (NAD(+)), ELECTRON TRANSFER SUBUNIT"/>
    <property type="match status" value="1"/>
</dbReference>
<organism evidence="3 4">
    <name type="scientific">candidate division WS5 bacterium</name>
    <dbReference type="NCBI Taxonomy" id="2093353"/>
    <lineage>
        <taxon>Bacteria</taxon>
        <taxon>candidate division WS5</taxon>
    </lineage>
</organism>